<reference evidence="2" key="1">
    <citation type="journal article" date="2014" name="Int. J. Syst. Evol. Microbiol.">
        <title>Complete genome sequence of Corynebacterium casei LMG S-19264T (=DSM 44701T), isolated from a smear-ripened cheese.</title>
        <authorList>
            <consortium name="US DOE Joint Genome Institute (JGI-PGF)"/>
            <person name="Walter F."/>
            <person name="Albersmeier A."/>
            <person name="Kalinowski J."/>
            <person name="Ruckert C."/>
        </authorList>
    </citation>
    <scope>NUCLEOTIDE SEQUENCE</scope>
    <source>
        <strain evidence="2">CGMCC 1.15447</strain>
    </source>
</reference>
<evidence type="ECO:0000313" key="3">
    <source>
        <dbReference type="Proteomes" id="UP000648801"/>
    </source>
</evidence>
<reference evidence="2" key="2">
    <citation type="submission" date="2020-09" db="EMBL/GenBank/DDBJ databases">
        <authorList>
            <person name="Sun Q."/>
            <person name="Zhou Y."/>
        </authorList>
    </citation>
    <scope>NUCLEOTIDE SEQUENCE</scope>
    <source>
        <strain evidence="2">CGMCC 1.15447</strain>
    </source>
</reference>
<dbReference type="InterPro" id="IPR004099">
    <property type="entry name" value="Pyr_nucl-diS_OxRdtase_dimer"/>
</dbReference>
<dbReference type="GO" id="GO:0003955">
    <property type="term" value="F:NAD(P)H dehydrogenase (quinone) activity"/>
    <property type="evidence" value="ECO:0007669"/>
    <property type="project" value="TreeGrafter"/>
</dbReference>
<protein>
    <recommendedName>
        <fullName evidence="1">Pyridine nucleotide-disulphide oxidoreductase dimerisation domain-containing protein</fullName>
    </recommendedName>
</protein>
<dbReference type="PRINTS" id="PR00411">
    <property type="entry name" value="PNDRDTASEI"/>
</dbReference>
<dbReference type="Gene3D" id="3.30.390.30">
    <property type="match status" value="1"/>
</dbReference>
<keyword evidence="3" id="KW-1185">Reference proteome</keyword>
<evidence type="ECO:0000313" key="2">
    <source>
        <dbReference type="EMBL" id="GGA55084.1"/>
    </source>
</evidence>
<organism evidence="2 3">
    <name type="scientific">Edaphobacter acidisoli</name>
    <dbReference type="NCBI Taxonomy" id="2040573"/>
    <lineage>
        <taxon>Bacteria</taxon>
        <taxon>Pseudomonadati</taxon>
        <taxon>Acidobacteriota</taxon>
        <taxon>Terriglobia</taxon>
        <taxon>Terriglobales</taxon>
        <taxon>Acidobacteriaceae</taxon>
        <taxon>Edaphobacter</taxon>
    </lineage>
</organism>
<dbReference type="Pfam" id="PF02852">
    <property type="entry name" value="Pyr_redox_dim"/>
    <property type="match status" value="1"/>
</dbReference>
<sequence length="159" mass="17355">MAGSPQFTHVAFGDFRILRDNFNGGNRTTEGRLIPFSLFTDPELALVGLSETEAKAKETPYLLFKIPMSSVLRTRTLSEMRGFMKALVGTDDRILGFTVFGTNGGEIMSGIQIAMIGGLRYTALRDAILAHPTLMEGLIALFSSVPTSVDLHKSMPEAR</sequence>
<accession>A0A916RGN5</accession>
<dbReference type="AlphaFoldDB" id="A0A916RGN5"/>
<dbReference type="PANTHER" id="PTHR43014:SF2">
    <property type="entry name" value="MERCURIC REDUCTASE"/>
    <property type="match status" value="1"/>
</dbReference>
<dbReference type="RefSeq" id="WP_229668616.1">
    <property type="nucleotide sequence ID" value="NZ_BMJB01000001.1"/>
</dbReference>
<feature type="domain" description="Pyridine nucleotide-disulphide oxidoreductase dimerisation" evidence="1">
    <location>
        <begin position="34"/>
        <end position="137"/>
    </location>
</feature>
<evidence type="ECO:0000259" key="1">
    <source>
        <dbReference type="Pfam" id="PF02852"/>
    </source>
</evidence>
<dbReference type="Proteomes" id="UP000648801">
    <property type="component" value="Unassembled WGS sequence"/>
</dbReference>
<dbReference type="SUPFAM" id="SSF55424">
    <property type="entry name" value="FAD/NAD-linked reductases, dimerisation (C-terminal) domain"/>
    <property type="match status" value="1"/>
</dbReference>
<name>A0A916RGN5_9BACT</name>
<dbReference type="GO" id="GO:0050660">
    <property type="term" value="F:flavin adenine dinucleotide binding"/>
    <property type="evidence" value="ECO:0007669"/>
    <property type="project" value="TreeGrafter"/>
</dbReference>
<dbReference type="EMBL" id="BMJB01000001">
    <property type="protein sequence ID" value="GGA55084.1"/>
    <property type="molecule type" value="Genomic_DNA"/>
</dbReference>
<dbReference type="PANTHER" id="PTHR43014">
    <property type="entry name" value="MERCURIC REDUCTASE"/>
    <property type="match status" value="1"/>
</dbReference>
<comment type="caution">
    <text evidence="2">The sequence shown here is derived from an EMBL/GenBank/DDBJ whole genome shotgun (WGS) entry which is preliminary data.</text>
</comment>
<dbReference type="InterPro" id="IPR016156">
    <property type="entry name" value="FAD/NAD-linked_Rdtase_dimer_sf"/>
</dbReference>
<gene>
    <name evidence="2" type="ORF">GCM10011507_02970</name>
</gene>
<proteinExistence type="predicted"/>